<dbReference type="SUPFAM" id="SSF52821">
    <property type="entry name" value="Rhodanese/Cell cycle control phosphatase"/>
    <property type="match status" value="4"/>
</dbReference>
<protein>
    <submittedName>
        <fullName evidence="3">Rhodanese-like domain-containing protein</fullName>
    </submittedName>
</protein>
<dbReference type="PROSITE" id="PS50206">
    <property type="entry name" value="RHODANESE_3"/>
    <property type="match status" value="4"/>
</dbReference>
<dbReference type="PANTHER" id="PTHR43855">
    <property type="entry name" value="THIOSULFATE SULFURTRANSFERASE"/>
    <property type="match status" value="1"/>
</dbReference>
<evidence type="ECO:0000313" key="4">
    <source>
        <dbReference type="Proteomes" id="UP000291078"/>
    </source>
</evidence>
<dbReference type="EMBL" id="SGXM01000001">
    <property type="protein sequence ID" value="RZT41715.1"/>
    <property type="molecule type" value="Genomic_DNA"/>
</dbReference>
<reference evidence="3 4" key="1">
    <citation type="journal article" date="2015" name="Stand. Genomic Sci.">
        <title>Genomic Encyclopedia of Bacterial and Archaeal Type Strains, Phase III: the genomes of soil and plant-associated and newly described type strains.</title>
        <authorList>
            <person name="Whitman W.B."/>
            <person name="Woyke T."/>
            <person name="Klenk H.P."/>
            <person name="Zhou Y."/>
            <person name="Lilburn T.G."/>
            <person name="Beck B.J."/>
            <person name="De Vos P."/>
            <person name="Vandamme P."/>
            <person name="Eisen J.A."/>
            <person name="Garrity G."/>
            <person name="Hugenholtz P."/>
            <person name="Kyrpides N.C."/>
        </authorList>
    </citation>
    <scope>NUCLEOTIDE SEQUENCE [LARGE SCALE GENOMIC DNA]</scope>
    <source>
        <strain evidence="3 4">ASC-9842</strain>
    </source>
</reference>
<comment type="caution">
    <text evidence="3">The sequence shown here is derived from an EMBL/GenBank/DDBJ whole genome shotgun (WGS) entry which is preliminary data.</text>
</comment>
<feature type="domain" description="Rhodanese" evidence="2">
    <location>
        <begin position="291"/>
        <end position="367"/>
    </location>
</feature>
<dbReference type="AlphaFoldDB" id="A0A4Q7S5W2"/>
<feature type="domain" description="Rhodanese" evidence="2">
    <location>
        <begin position="22"/>
        <end position="114"/>
    </location>
</feature>
<dbReference type="CDD" id="cd01533">
    <property type="entry name" value="4RHOD_Repeat_2"/>
    <property type="match status" value="1"/>
</dbReference>
<evidence type="ECO:0000259" key="2">
    <source>
        <dbReference type="PROSITE" id="PS50206"/>
    </source>
</evidence>
<dbReference type="CDD" id="cd01534">
    <property type="entry name" value="4RHOD_Repeat_3"/>
    <property type="match status" value="1"/>
</dbReference>
<dbReference type="OrthoDB" id="9789585at2"/>
<dbReference type="Pfam" id="PF00581">
    <property type="entry name" value="Rhodanese"/>
    <property type="match status" value="4"/>
</dbReference>
<dbReference type="Proteomes" id="UP000291078">
    <property type="component" value="Unassembled WGS sequence"/>
</dbReference>
<accession>A0A4Q7S5W2</accession>
<sequence>MTEAEQRMPTTTSLAVRQALLDRTEIALIDVREEDPFAQEHPLWAANFPLSKLELEAWTRLPRRDTRIVVYGTQGGTDLAPLAAARLRALGYTDVSVLEGGLAAWIAAGGEVFRDVNVPSKSFGELVEAKRHTPSLSAQEVQALIDRKADVVIVDARRFDEYRTMNIPTSTSVPGAELVLRIRELAPDPQTQVVVNCAGRTRSIIGTQSLINAGIPNPVAALRNGTIGWTLAGQTLSHGASRRPPAEVDPAHRARAREGARAIAERAGVRRIALDALAALDEPGRTVYRFDVRTPEEYADGHLPGFASAPGGQLVQETDHQAPVRGARIVLADDDGVRADMSASWLAQMGWEVYVVEPVADARRSERGTPAPHRPPSPEVTTVAPATLAGWLREGDVAVIDVTASASYVKRHIPGAWFAIRAQLEQALRVIPPARRYVLTCASSLLARFAAADLQRLTSAEVVVLEGGTNAWADAGYPVEEGETRLAVPRTDRYRRPYEGTDNAAAAMQAYLDWEFGLIAQLDRDGTHFFEVV</sequence>
<organism evidence="3 4">
    <name type="scientific">Cupriavidus agavae</name>
    <dbReference type="NCBI Taxonomy" id="1001822"/>
    <lineage>
        <taxon>Bacteria</taxon>
        <taxon>Pseudomonadati</taxon>
        <taxon>Pseudomonadota</taxon>
        <taxon>Betaproteobacteria</taxon>
        <taxon>Burkholderiales</taxon>
        <taxon>Burkholderiaceae</taxon>
        <taxon>Cupriavidus</taxon>
    </lineage>
</organism>
<dbReference type="InterPro" id="IPR051126">
    <property type="entry name" value="Thiosulfate_sulfurtransferase"/>
</dbReference>
<dbReference type="InterPro" id="IPR036873">
    <property type="entry name" value="Rhodanese-like_dom_sf"/>
</dbReference>
<dbReference type="Gene3D" id="3.40.250.10">
    <property type="entry name" value="Rhodanese-like domain"/>
    <property type="match status" value="4"/>
</dbReference>
<keyword evidence="4" id="KW-1185">Reference proteome</keyword>
<dbReference type="CDD" id="cd01535">
    <property type="entry name" value="4RHOD_Repeat_4"/>
    <property type="match status" value="1"/>
</dbReference>
<gene>
    <name evidence="3" type="ORF">EV147_0715</name>
</gene>
<dbReference type="PANTHER" id="PTHR43855:SF1">
    <property type="entry name" value="THIOSULFATE SULFURTRANSFERASE"/>
    <property type="match status" value="1"/>
</dbReference>
<evidence type="ECO:0000256" key="1">
    <source>
        <dbReference type="ARBA" id="ARBA00022737"/>
    </source>
</evidence>
<dbReference type="InterPro" id="IPR001763">
    <property type="entry name" value="Rhodanese-like_dom"/>
</dbReference>
<proteinExistence type="predicted"/>
<dbReference type="SMART" id="SM00450">
    <property type="entry name" value="RHOD"/>
    <property type="match status" value="4"/>
</dbReference>
<evidence type="ECO:0000313" key="3">
    <source>
        <dbReference type="EMBL" id="RZT41715.1"/>
    </source>
</evidence>
<dbReference type="CDD" id="cd01532">
    <property type="entry name" value="4RHOD_Repeat_1"/>
    <property type="match status" value="1"/>
</dbReference>
<feature type="domain" description="Rhodanese" evidence="2">
    <location>
        <begin position="147"/>
        <end position="238"/>
    </location>
</feature>
<dbReference type="RefSeq" id="WP_130389728.1">
    <property type="nucleotide sequence ID" value="NZ_SGXM01000001.1"/>
</dbReference>
<feature type="domain" description="Rhodanese" evidence="2">
    <location>
        <begin position="393"/>
        <end position="481"/>
    </location>
</feature>
<name>A0A4Q7S5W2_9BURK</name>
<keyword evidence="1" id="KW-0677">Repeat</keyword>